<gene>
    <name evidence="7" type="ORF">ACFOGI_16280</name>
</gene>
<evidence type="ECO:0000256" key="3">
    <source>
        <dbReference type="ARBA" id="ARBA00022729"/>
    </source>
</evidence>
<comment type="similarity">
    <text evidence="1">Belongs to the bacterial solute-binding protein 7 family.</text>
</comment>
<feature type="signal peptide" evidence="6">
    <location>
        <begin position="1"/>
        <end position="19"/>
    </location>
</feature>
<dbReference type="PANTHER" id="PTHR33376">
    <property type="match status" value="1"/>
</dbReference>
<feature type="region of interest" description="Disordered" evidence="5">
    <location>
        <begin position="20"/>
        <end position="39"/>
    </location>
</feature>
<comment type="caution">
    <text evidence="7">The sequence shown here is derived from an EMBL/GenBank/DDBJ whole genome shotgun (WGS) entry which is preliminary data.</text>
</comment>
<dbReference type="NCBIfam" id="NF037995">
    <property type="entry name" value="TRAP_S1"/>
    <property type="match status" value="1"/>
</dbReference>
<keyword evidence="3 6" id="KW-0732">Signal</keyword>
<dbReference type="Proteomes" id="UP001595279">
    <property type="component" value="Unassembled WGS sequence"/>
</dbReference>
<evidence type="ECO:0000313" key="8">
    <source>
        <dbReference type="Proteomes" id="UP001595279"/>
    </source>
</evidence>
<dbReference type="PANTHER" id="PTHR33376:SF7">
    <property type="entry name" value="C4-DICARBOXYLATE-BINDING PROTEIN DCTB"/>
    <property type="match status" value="1"/>
</dbReference>
<dbReference type="Gene3D" id="3.40.190.170">
    <property type="entry name" value="Bacterial extracellular solute-binding protein, family 7"/>
    <property type="match status" value="1"/>
</dbReference>
<dbReference type="RefSeq" id="WP_390274881.1">
    <property type="nucleotide sequence ID" value="NZ_JBHRSA010000058.1"/>
</dbReference>
<evidence type="ECO:0000313" key="7">
    <source>
        <dbReference type="EMBL" id="MFC3041793.1"/>
    </source>
</evidence>
<proteinExistence type="inferred from homology"/>
<dbReference type="Pfam" id="PF03480">
    <property type="entry name" value="DctP"/>
    <property type="match status" value="1"/>
</dbReference>
<feature type="coiled-coil region" evidence="4">
    <location>
        <begin position="271"/>
        <end position="314"/>
    </location>
</feature>
<evidence type="ECO:0000256" key="4">
    <source>
        <dbReference type="SAM" id="Coils"/>
    </source>
</evidence>
<reference evidence="8" key="1">
    <citation type="journal article" date="2019" name="Int. J. Syst. Evol. Microbiol.">
        <title>The Global Catalogue of Microorganisms (GCM) 10K type strain sequencing project: providing services to taxonomists for standard genome sequencing and annotation.</title>
        <authorList>
            <consortium name="The Broad Institute Genomics Platform"/>
            <consortium name="The Broad Institute Genome Sequencing Center for Infectious Disease"/>
            <person name="Wu L."/>
            <person name="Ma J."/>
        </authorList>
    </citation>
    <scope>NUCLEOTIDE SEQUENCE [LARGE SCALE GENOMIC DNA]</scope>
    <source>
        <strain evidence="8">KCTC 13128</strain>
    </source>
</reference>
<protein>
    <submittedName>
        <fullName evidence="7">DctP family TRAP transporter solute-binding subunit</fullName>
    </submittedName>
</protein>
<dbReference type="PIRSF" id="PIRSF006470">
    <property type="entry name" value="DctB"/>
    <property type="match status" value="1"/>
</dbReference>
<dbReference type="InterPro" id="IPR004682">
    <property type="entry name" value="TRAP_DctP"/>
</dbReference>
<name>A0ABV7D0C1_9BACI</name>
<evidence type="ECO:0000256" key="2">
    <source>
        <dbReference type="ARBA" id="ARBA00022448"/>
    </source>
</evidence>
<feature type="compositionally biased region" description="Low complexity" evidence="5">
    <location>
        <begin position="23"/>
        <end position="38"/>
    </location>
</feature>
<dbReference type="PROSITE" id="PS51257">
    <property type="entry name" value="PROKAR_LIPOPROTEIN"/>
    <property type="match status" value="1"/>
</dbReference>
<keyword evidence="8" id="KW-1185">Reference proteome</keyword>
<organism evidence="7 8">
    <name type="scientific">Virgibacillus xinjiangensis</name>
    <dbReference type="NCBI Taxonomy" id="393090"/>
    <lineage>
        <taxon>Bacteria</taxon>
        <taxon>Bacillati</taxon>
        <taxon>Bacillota</taxon>
        <taxon>Bacilli</taxon>
        <taxon>Bacillales</taxon>
        <taxon>Bacillaceae</taxon>
        <taxon>Virgibacillus</taxon>
    </lineage>
</organism>
<keyword evidence="2" id="KW-0813">Transport</keyword>
<dbReference type="EMBL" id="JBHRSA010000058">
    <property type="protein sequence ID" value="MFC3041793.1"/>
    <property type="molecule type" value="Genomic_DNA"/>
</dbReference>
<keyword evidence="4" id="KW-0175">Coiled coil</keyword>
<dbReference type="NCBIfam" id="TIGR00787">
    <property type="entry name" value="dctP"/>
    <property type="match status" value="1"/>
</dbReference>
<accession>A0ABV7D0C1</accession>
<evidence type="ECO:0000256" key="5">
    <source>
        <dbReference type="SAM" id="MobiDB-lite"/>
    </source>
</evidence>
<dbReference type="InterPro" id="IPR018389">
    <property type="entry name" value="DctP_fam"/>
</dbReference>
<evidence type="ECO:0000256" key="1">
    <source>
        <dbReference type="ARBA" id="ARBA00009023"/>
    </source>
</evidence>
<evidence type="ECO:0000256" key="6">
    <source>
        <dbReference type="SAM" id="SignalP"/>
    </source>
</evidence>
<sequence>MKKLLLMLLAGILLLSACGRPSGGESASGEEGSEGSSEQYTIRIPHLVSEEQSSHIAAEEFKKKLEEESDGRLKVEIYPNGQLFPSDREAIEAVQLGNVEMTIPAIAPLASFNPDFSVFDLPFLFDDYEAAYAALDGELGQGLLDSLEEEGMKGLVFGENGFRHLSNNEGPVTSLEDIQGLKMRTLESPLHTDTFKQLGMNASPFAFGELYTALQQGTYDAMEAPISLFYTNKFYEVQDYLTLTGHVYQATILLMNNDFYQSLPEDLQKLVMEAAEEFREEQRELAQQQDTEFLEDLKENGMEVNELTEEQRQEFIDAVQPVYEKYEEEIGQDLIEQAQSANE</sequence>
<dbReference type="InterPro" id="IPR038404">
    <property type="entry name" value="TRAP_DctP_sf"/>
</dbReference>
<feature type="chain" id="PRO_5046398258" evidence="6">
    <location>
        <begin position="20"/>
        <end position="343"/>
    </location>
</feature>